<dbReference type="AlphaFoldDB" id="A0A2H0BDX6"/>
<sequence length="155" mass="16348">MVRLPEVTEAGNSQNMSLLEAPLNINPIGGIGGVEIAIADDVAIEPNGGGGEIFVDLGKSGTGQISVYIVRQGDTLSEIAEMFGVSTNTIVWANDIKRGLIKEGQEIVILPISGVRHTVKSGDNLKSIATKYKADLNEILSYNSLTVDAKIKPGD</sequence>
<accession>A0A2H0BDX6</accession>
<organism evidence="2 3">
    <name type="scientific">Candidatus Zambryskibacteria bacterium CG22_combo_CG10-13_8_21_14_all_42_17</name>
    <dbReference type="NCBI Taxonomy" id="1975118"/>
    <lineage>
        <taxon>Bacteria</taxon>
        <taxon>Candidatus Zambryskiibacteriota</taxon>
    </lineage>
</organism>
<dbReference type="PROSITE" id="PS51782">
    <property type="entry name" value="LYSM"/>
    <property type="match status" value="2"/>
</dbReference>
<dbReference type="GO" id="GO:0008932">
    <property type="term" value="F:lytic endotransglycosylase activity"/>
    <property type="evidence" value="ECO:0007669"/>
    <property type="project" value="TreeGrafter"/>
</dbReference>
<dbReference type="EMBL" id="PCST01000011">
    <property type="protein sequence ID" value="PIP55887.1"/>
    <property type="molecule type" value="Genomic_DNA"/>
</dbReference>
<feature type="non-terminal residue" evidence="2">
    <location>
        <position position="155"/>
    </location>
</feature>
<feature type="domain" description="LysM" evidence="1">
    <location>
        <begin position="66"/>
        <end position="109"/>
    </location>
</feature>
<dbReference type="SUPFAM" id="SSF54106">
    <property type="entry name" value="LysM domain"/>
    <property type="match status" value="2"/>
</dbReference>
<evidence type="ECO:0000313" key="2">
    <source>
        <dbReference type="EMBL" id="PIP55887.1"/>
    </source>
</evidence>
<dbReference type="Gene3D" id="3.10.350.10">
    <property type="entry name" value="LysM domain"/>
    <property type="match status" value="2"/>
</dbReference>
<protein>
    <recommendedName>
        <fullName evidence="1">LysM domain-containing protein</fullName>
    </recommendedName>
</protein>
<dbReference type="Proteomes" id="UP000229794">
    <property type="component" value="Unassembled WGS sequence"/>
</dbReference>
<dbReference type="SMART" id="SM00257">
    <property type="entry name" value="LysM"/>
    <property type="match status" value="2"/>
</dbReference>
<dbReference type="CDD" id="cd00118">
    <property type="entry name" value="LysM"/>
    <property type="match status" value="2"/>
</dbReference>
<dbReference type="InterPro" id="IPR036779">
    <property type="entry name" value="LysM_dom_sf"/>
</dbReference>
<evidence type="ECO:0000313" key="3">
    <source>
        <dbReference type="Proteomes" id="UP000229794"/>
    </source>
</evidence>
<reference evidence="2 3" key="1">
    <citation type="submission" date="2017-09" db="EMBL/GenBank/DDBJ databases">
        <title>Depth-based differentiation of microbial function through sediment-hosted aquifers and enrichment of novel symbionts in the deep terrestrial subsurface.</title>
        <authorList>
            <person name="Probst A.J."/>
            <person name="Ladd B."/>
            <person name="Jarett J.K."/>
            <person name="Geller-Mcgrath D.E."/>
            <person name="Sieber C.M."/>
            <person name="Emerson J.B."/>
            <person name="Anantharaman K."/>
            <person name="Thomas B.C."/>
            <person name="Malmstrom R."/>
            <person name="Stieglmeier M."/>
            <person name="Klingl A."/>
            <person name="Woyke T."/>
            <person name="Ryan C.M."/>
            <person name="Banfield J.F."/>
        </authorList>
    </citation>
    <scope>NUCLEOTIDE SEQUENCE [LARGE SCALE GENOMIC DNA]</scope>
    <source>
        <strain evidence="2">CG22_combo_CG10-13_8_21_14_all_42_17</strain>
    </source>
</reference>
<proteinExistence type="predicted"/>
<dbReference type="InterPro" id="IPR018392">
    <property type="entry name" value="LysM"/>
</dbReference>
<dbReference type="Pfam" id="PF01476">
    <property type="entry name" value="LysM"/>
    <property type="match status" value="2"/>
</dbReference>
<comment type="caution">
    <text evidence="2">The sequence shown here is derived from an EMBL/GenBank/DDBJ whole genome shotgun (WGS) entry which is preliminary data.</text>
</comment>
<name>A0A2H0BDX6_9BACT</name>
<evidence type="ECO:0000259" key="1">
    <source>
        <dbReference type="PROSITE" id="PS51782"/>
    </source>
</evidence>
<feature type="domain" description="LysM" evidence="1">
    <location>
        <begin position="115"/>
        <end position="155"/>
    </location>
</feature>
<dbReference type="PANTHER" id="PTHR33734:SF22">
    <property type="entry name" value="MEMBRANE-BOUND LYTIC MUREIN TRANSGLYCOSYLASE D"/>
    <property type="match status" value="1"/>
</dbReference>
<dbReference type="PANTHER" id="PTHR33734">
    <property type="entry name" value="LYSM DOMAIN-CONTAINING GPI-ANCHORED PROTEIN 2"/>
    <property type="match status" value="1"/>
</dbReference>
<gene>
    <name evidence="2" type="ORF">COX06_00780</name>
</gene>